<dbReference type="EMBL" id="VJIQ01000016">
    <property type="protein sequence ID" value="MXB13395.1"/>
    <property type="molecule type" value="Genomic_DNA"/>
</dbReference>
<dbReference type="EMBL" id="VJDK01000016">
    <property type="protein sequence ID" value="MWY74227.1"/>
    <property type="molecule type" value="Genomic_DNA"/>
</dbReference>
<accession>A0A6B0JYM3</accession>
<evidence type="ECO:0000313" key="4">
    <source>
        <dbReference type="EMBL" id="MXB13395.1"/>
    </source>
</evidence>
<name>A0A6B0JYM3_FRATU</name>
<gene>
    <name evidence="3" type="ORF">FNB10_03660</name>
    <name evidence="4" type="ORF">FND40_03565</name>
</gene>
<organism evidence="4">
    <name type="scientific">Francisella tularensis</name>
    <dbReference type="NCBI Taxonomy" id="263"/>
    <lineage>
        <taxon>Bacteria</taxon>
        <taxon>Pseudomonadati</taxon>
        <taxon>Pseudomonadota</taxon>
        <taxon>Gammaproteobacteria</taxon>
        <taxon>Thiotrichales</taxon>
        <taxon>Francisellaceae</taxon>
        <taxon>Francisella</taxon>
    </lineage>
</organism>
<dbReference type="Pfam" id="PF05239">
    <property type="entry name" value="PRC"/>
    <property type="match status" value="1"/>
</dbReference>
<sequence>MSNLALPASHLIGEKVVNYKGENLGKVKEIMINPNTGKVAYVVVSYGGFLGMGDKLFAFPIKAFKVYTANAQFKIKKTKEELEEAPGFDKNNWPETSSDYW</sequence>
<dbReference type="PANTHER" id="PTHR36505:SF1">
    <property type="entry name" value="BLR1072 PROTEIN"/>
    <property type="match status" value="1"/>
</dbReference>
<feature type="domain" description="PRC-barrel" evidence="2">
    <location>
        <begin position="8"/>
        <end position="66"/>
    </location>
</feature>
<reference evidence="4" key="1">
    <citation type="submission" date="2019-06" db="EMBL/GenBank/DDBJ databases">
        <title>Phylogeography and genetic diversity of Francisella tularensis subsp. holarctica in France (1947-2018).</title>
        <authorList>
            <person name="Kevin M."/>
            <person name="Madani N."/>
            <person name="Maurin M."/>
        </authorList>
    </citation>
    <scope>NUCLEOTIDE SEQUENCE</scope>
    <source>
        <strain evidence="3">10-1635/5</strain>
        <strain evidence="4">93-11516</strain>
    </source>
</reference>
<evidence type="ECO:0000256" key="1">
    <source>
        <dbReference type="SAM" id="MobiDB-lite"/>
    </source>
</evidence>
<dbReference type="SUPFAM" id="SSF50346">
    <property type="entry name" value="PRC-barrel domain"/>
    <property type="match status" value="1"/>
</dbReference>
<dbReference type="InterPro" id="IPR027275">
    <property type="entry name" value="PRC-brl_dom"/>
</dbReference>
<comment type="caution">
    <text evidence="4">The sequence shown here is derived from an EMBL/GenBank/DDBJ whole genome shotgun (WGS) entry which is preliminary data.</text>
</comment>
<protein>
    <submittedName>
        <fullName evidence="4">PRC-barrel domain containing protein</fullName>
    </submittedName>
</protein>
<proteinExistence type="predicted"/>
<dbReference type="PANTHER" id="PTHR36505">
    <property type="entry name" value="BLR1072 PROTEIN"/>
    <property type="match status" value="1"/>
</dbReference>
<evidence type="ECO:0000259" key="2">
    <source>
        <dbReference type="Pfam" id="PF05239"/>
    </source>
</evidence>
<dbReference type="Gene3D" id="2.30.30.240">
    <property type="entry name" value="PRC-barrel domain"/>
    <property type="match status" value="1"/>
</dbReference>
<dbReference type="AlphaFoldDB" id="A0A6B0JYM3"/>
<dbReference type="InterPro" id="IPR011033">
    <property type="entry name" value="PRC_barrel-like_sf"/>
</dbReference>
<evidence type="ECO:0000313" key="3">
    <source>
        <dbReference type="EMBL" id="MWY74227.1"/>
    </source>
</evidence>
<feature type="region of interest" description="Disordered" evidence="1">
    <location>
        <begin position="82"/>
        <end position="101"/>
    </location>
</feature>